<gene>
    <name evidence="1" type="ordered locus">Mnod_7491</name>
</gene>
<keyword evidence="2" id="KW-1185">Reference proteome</keyword>
<dbReference type="AlphaFoldDB" id="B8IPD6"/>
<dbReference type="RefSeq" id="WP_015933785.1">
    <property type="nucleotide sequence ID" value="NC_011894.1"/>
</dbReference>
<dbReference type="KEGG" id="mno:Mnod_7491"/>
<dbReference type="HOGENOM" id="CLU_2683640_0_0_5"/>
<organism evidence="1 2">
    <name type="scientific">Methylobacterium nodulans (strain LMG 21967 / CNCM I-2342 / ORS 2060)</name>
    <dbReference type="NCBI Taxonomy" id="460265"/>
    <lineage>
        <taxon>Bacteria</taxon>
        <taxon>Pseudomonadati</taxon>
        <taxon>Pseudomonadota</taxon>
        <taxon>Alphaproteobacteria</taxon>
        <taxon>Hyphomicrobiales</taxon>
        <taxon>Methylobacteriaceae</taxon>
        <taxon>Methylobacterium</taxon>
    </lineage>
</organism>
<proteinExistence type="predicted"/>
<accession>B8IPD6</accession>
<protein>
    <submittedName>
        <fullName evidence="1">Uncharacterized protein</fullName>
    </submittedName>
</protein>
<reference evidence="1 2" key="1">
    <citation type="submission" date="2009-01" db="EMBL/GenBank/DDBJ databases">
        <title>Complete sequence of chromosome of Methylobacterium nodulans ORS 2060.</title>
        <authorList>
            <consortium name="US DOE Joint Genome Institute"/>
            <person name="Lucas S."/>
            <person name="Copeland A."/>
            <person name="Lapidus A."/>
            <person name="Glavina del Rio T."/>
            <person name="Dalin E."/>
            <person name="Tice H."/>
            <person name="Bruce D."/>
            <person name="Goodwin L."/>
            <person name="Pitluck S."/>
            <person name="Sims D."/>
            <person name="Brettin T."/>
            <person name="Detter J.C."/>
            <person name="Han C."/>
            <person name="Larimer F."/>
            <person name="Land M."/>
            <person name="Hauser L."/>
            <person name="Kyrpides N."/>
            <person name="Ivanova N."/>
            <person name="Marx C.J."/>
            <person name="Richardson P."/>
        </authorList>
    </citation>
    <scope>NUCLEOTIDE SEQUENCE [LARGE SCALE GENOMIC DNA]</scope>
    <source>
        <strain evidence="2">LMG 21967 / CNCM I-2342 / ORS 2060</strain>
    </source>
</reference>
<evidence type="ECO:0000313" key="2">
    <source>
        <dbReference type="Proteomes" id="UP000008207"/>
    </source>
</evidence>
<name>B8IPD6_METNO</name>
<sequence length="74" mass="8320">MMHQRIYESPQAPASCPVEDIVAAYLRLAEGDVALAFRWAVTDALADLLAADRRTRERSRLISRGYTKGHLSDF</sequence>
<dbReference type="Proteomes" id="UP000008207">
    <property type="component" value="Chromosome"/>
</dbReference>
<evidence type="ECO:0000313" key="1">
    <source>
        <dbReference type="EMBL" id="ACL62228.1"/>
    </source>
</evidence>
<dbReference type="EMBL" id="CP001349">
    <property type="protein sequence ID" value="ACL62228.1"/>
    <property type="molecule type" value="Genomic_DNA"/>
</dbReference>